<sequence>MSASSGSQAKGEKSKKFQSLNINNIFKGKSIETTQKTVIQKHGMQSLGKVASVRRVPPPANLPSLKAENSGNDPNVNLVPAGGQGWGSKAEEMTPDGSSTPQEVTPTPTPPLDHTPKAPGAGVPSSVDVAGQASTNSVLGGNTSSTPNSQPSALDGGSGGMGLASPAISITNNSTTTPINNSNSSGSTITNNKNKSISGSPSVNSIAPVSSSSTPMNSILPPTTSLASNKPSPGTHAPPLPAASTGQPPSLTNGASMANSSKPWSSAAAGGALPGGSPGAPHPLDGGHPQSSSVQQSPFFHREFPKLGGGNLPAESSPQYGPGPSLRPQTEGSWIQGGGRGVAQLPQDDRLPSPQTTNTFNGDMHPPNRSGGLGSRGTPPGGGGGVVPGGGLGSMGPAPPHGAQMHQFRGVTPPYMGRGNFPGGFPPNYPGHPRPPFGREQPRYRGSGPVPGGGEDDIVVPPPIIKKEALEGFEDDQCLREGWATSAVEVDYNQKLNFSEDEGAAEEESSKQRALDWKPDRRDRWEKERARECVREVEERREDHLGSREREQEREQQQQQQPPSQQQPLLRERPHPGPRDRDPRREGIGEDRRSHDNRRYSPGRWQQQQQQQATREWHMRQSSSWRSRPCSSVAGLESLVLGGFLWAQGA</sequence>
<feature type="compositionally biased region" description="Low complexity" evidence="2">
    <location>
        <begin position="557"/>
        <end position="569"/>
    </location>
</feature>
<feature type="domain" description="BAT2 N-terminal" evidence="3">
    <location>
        <begin position="1"/>
        <end position="186"/>
    </location>
</feature>
<proteinExistence type="predicted"/>
<feature type="compositionally biased region" description="Polar residues" evidence="2">
    <location>
        <begin position="214"/>
        <end position="232"/>
    </location>
</feature>
<evidence type="ECO:0000256" key="2">
    <source>
        <dbReference type="SAM" id="MobiDB-lite"/>
    </source>
</evidence>
<feature type="compositionally biased region" description="Pro residues" evidence="2">
    <location>
        <begin position="424"/>
        <end position="436"/>
    </location>
</feature>
<dbReference type="PANTHER" id="PTHR14038:SF0">
    <property type="entry name" value="LP18708P"/>
    <property type="match status" value="1"/>
</dbReference>
<name>A0A0P4WH51_SCYOL</name>
<organism evidence="4">
    <name type="scientific">Scylla olivacea</name>
    <name type="common">Orange mud crab</name>
    <name type="synonym">Cancer olivacea</name>
    <dbReference type="NCBI Taxonomy" id="85551"/>
    <lineage>
        <taxon>Eukaryota</taxon>
        <taxon>Metazoa</taxon>
        <taxon>Ecdysozoa</taxon>
        <taxon>Arthropoda</taxon>
        <taxon>Crustacea</taxon>
        <taxon>Multicrustacea</taxon>
        <taxon>Malacostraca</taxon>
        <taxon>Eumalacostraca</taxon>
        <taxon>Eucarida</taxon>
        <taxon>Decapoda</taxon>
        <taxon>Pleocyemata</taxon>
        <taxon>Brachyura</taxon>
        <taxon>Eubrachyura</taxon>
        <taxon>Portunoidea</taxon>
        <taxon>Portunidae</taxon>
        <taxon>Portuninae</taxon>
        <taxon>Scylla</taxon>
    </lineage>
</organism>
<evidence type="ECO:0000313" key="4">
    <source>
        <dbReference type="EMBL" id="JAI65170.1"/>
    </source>
</evidence>
<dbReference type="PANTHER" id="PTHR14038">
    <property type="entry name" value="BAT2 HLA-B-ASSOCIATED TRANSCRIPT 2"/>
    <property type="match status" value="1"/>
</dbReference>
<feature type="compositionally biased region" description="Basic and acidic residues" evidence="2">
    <location>
        <begin position="570"/>
        <end position="599"/>
    </location>
</feature>
<feature type="compositionally biased region" description="Gly residues" evidence="2">
    <location>
        <begin position="371"/>
        <end position="394"/>
    </location>
</feature>
<feature type="compositionally biased region" description="Low complexity" evidence="2">
    <location>
        <begin position="165"/>
        <end position="213"/>
    </location>
</feature>
<evidence type="ECO:0000256" key="1">
    <source>
        <dbReference type="ARBA" id="ARBA00022553"/>
    </source>
</evidence>
<dbReference type="AlphaFoldDB" id="A0A0P4WH51"/>
<accession>A0A0P4WH51</accession>
<evidence type="ECO:0000259" key="3">
    <source>
        <dbReference type="Pfam" id="PF07001"/>
    </source>
</evidence>
<feature type="region of interest" description="Disordered" evidence="2">
    <location>
        <begin position="499"/>
        <end position="631"/>
    </location>
</feature>
<feature type="compositionally biased region" description="Basic and acidic residues" evidence="2">
    <location>
        <begin position="508"/>
        <end position="556"/>
    </location>
</feature>
<reference evidence="4" key="1">
    <citation type="submission" date="2015-09" db="EMBL/GenBank/DDBJ databases">
        <title>Scylla olivacea transcriptome.</title>
        <authorList>
            <person name="Ikhwanuddin M."/>
        </authorList>
    </citation>
    <scope>NUCLEOTIDE SEQUENCE</scope>
</reference>
<dbReference type="InterPro" id="IPR009738">
    <property type="entry name" value="BAT2_N"/>
</dbReference>
<protein>
    <recommendedName>
        <fullName evidence="3">BAT2 N-terminal domain-containing protein</fullName>
    </recommendedName>
</protein>
<dbReference type="InterPro" id="IPR033184">
    <property type="entry name" value="PRRC2"/>
</dbReference>
<feature type="compositionally biased region" description="Low complexity" evidence="2">
    <location>
        <begin position="620"/>
        <end position="631"/>
    </location>
</feature>
<feature type="region of interest" description="Disordered" evidence="2">
    <location>
        <begin position="43"/>
        <end position="460"/>
    </location>
</feature>
<feature type="compositionally biased region" description="Polar residues" evidence="2">
    <location>
        <begin position="244"/>
        <end position="264"/>
    </location>
</feature>
<dbReference type="Pfam" id="PF07001">
    <property type="entry name" value="BAT2_N"/>
    <property type="match status" value="1"/>
</dbReference>
<keyword evidence="1" id="KW-0597">Phosphoprotein</keyword>
<dbReference type="GO" id="GO:0030154">
    <property type="term" value="P:cell differentiation"/>
    <property type="evidence" value="ECO:0007669"/>
    <property type="project" value="TreeGrafter"/>
</dbReference>
<feature type="compositionally biased region" description="Polar residues" evidence="2">
    <location>
        <begin position="132"/>
        <end position="152"/>
    </location>
</feature>
<dbReference type="EMBL" id="GDRN01061760">
    <property type="protein sequence ID" value="JAI65170.1"/>
    <property type="molecule type" value="Transcribed_RNA"/>
</dbReference>